<sequence length="572" mass="63189">MGEPALTNIPLSKIALDKQLRVARAALYPKEVVWVVAGLIAVVSLFHLLDLFYIFLTRPAKRGAISLRRIPLAVADVTRSFAFRWTISFGLSYTLNLAEVALTVAYISLLFVFALVNTTSTTGIKFEPHYFGNRAGAIAASQVPIIVALGTRNNIISWITGISYTKLSYVHRMMARVLCVMVWLHALGKIKSGTPLTLPLVRVGLISLSSLVLLCIVSIRPVRERAYQFFFIVHCVLALMFLIAAYFHLKDIQMAYYGILPAMILWGLDRFMHFARIVIFNFGYFKPTPLTSGDFDASVDVLSPQFIRITLHRPNHFRWVAGQCAYLSFPGVSSLPFEAHPFTISTTYNPDPSPSGNKLIFYARVRDGFTRKLRDRAAEGEKFRVFLDGPYDSPPALIGYSTSILIAGGSGIAFTLPLLIDLIGQARRGETTCRRVVFVWSIRESENMQWIRDSLSQCLHGLAPGLSVDVQLYITGKHIEELYPVDSIGEKIKFSGSYSDVLSVPGVSVGTGRPDLEALLGKEIQEASGPVSVNVCGGRSLAQAATKAVRYPRPMDILRGGNTVSFFADGSF</sequence>
<dbReference type="InterPro" id="IPR017927">
    <property type="entry name" value="FAD-bd_FR_type"/>
</dbReference>
<dbReference type="PANTHER" id="PTHR32361:SF9">
    <property type="entry name" value="FERRIC REDUCTASE TRANSMEMBRANE COMPONENT 3-RELATED"/>
    <property type="match status" value="1"/>
</dbReference>
<dbReference type="STRING" id="1095629.A0A0C9X543"/>
<dbReference type="PANTHER" id="PTHR32361">
    <property type="entry name" value="FERRIC/CUPRIC REDUCTASE TRANSMEMBRANE COMPONENT"/>
    <property type="match status" value="1"/>
</dbReference>
<comment type="catalytic activity">
    <reaction evidence="13">
        <text>2 a Fe(II)-siderophore + NADP(+) + H(+) = 2 a Fe(III)-siderophore + NADPH</text>
        <dbReference type="Rhea" id="RHEA:28795"/>
        <dbReference type="Rhea" id="RHEA-COMP:11342"/>
        <dbReference type="Rhea" id="RHEA-COMP:11344"/>
        <dbReference type="ChEBI" id="CHEBI:15378"/>
        <dbReference type="ChEBI" id="CHEBI:29033"/>
        <dbReference type="ChEBI" id="CHEBI:29034"/>
        <dbReference type="ChEBI" id="CHEBI:57783"/>
        <dbReference type="ChEBI" id="CHEBI:58349"/>
        <dbReference type="EC" id="1.16.1.9"/>
    </reaction>
</comment>
<dbReference type="Pfam" id="PF01794">
    <property type="entry name" value="Ferric_reduct"/>
    <property type="match status" value="1"/>
</dbReference>
<feature type="transmembrane region" description="Helical" evidence="14">
    <location>
        <begin position="397"/>
        <end position="420"/>
    </location>
</feature>
<dbReference type="GO" id="GO:0006879">
    <property type="term" value="P:intracellular iron ion homeostasis"/>
    <property type="evidence" value="ECO:0007669"/>
    <property type="project" value="TreeGrafter"/>
</dbReference>
<gene>
    <name evidence="16" type="ORF">K443DRAFT_132788</name>
</gene>
<feature type="transmembrane region" description="Helical" evidence="14">
    <location>
        <begin position="169"/>
        <end position="188"/>
    </location>
</feature>
<feature type="transmembrane region" description="Helical" evidence="14">
    <location>
        <begin position="131"/>
        <end position="149"/>
    </location>
</feature>
<evidence type="ECO:0000256" key="8">
    <source>
        <dbReference type="ARBA" id="ARBA00022989"/>
    </source>
</evidence>
<dbReference type="Gene3D" id="3.40.50.80">
    <property type="entry name" value="Nucleotide-binding domain of ferredoxin-NADP reductase (FNR) module"/>
    <property type="match status" value="1"/>
</dbReference>
<dbReference type="PROSITE" id="PS51384">
    <property type="entry name" value="FAD_FR"/>
    <property type="match status" value="1"/>
</dbReference>
<evidence type="ECO:0000256" key="11">
    <source>
        <dbReference type="ARBA" id="ARBA00023136"/>
    </source>
</evidence>
<protein>
    <recommendedName>
        <fullName evidence="3">ferric-chelate reductase (NADPH)</fullName>
        <ecNumber evidence="3">1.16.1.9</ecNumber>
    </recommendedName>
</protein>
<feature type="transmembrane region" description="Helical" evidence="14">
    <location>
        <begin position="226"/>
        <end position="247"/>
    </location>
</feature>
<dbReference type="SFLD" id="SFLDG01168">
    <property type="entry name" value="Ferric_reductase_subgroup_(FRE"/>
    <property type="match status" value="1"/>
</dbReference>
<keyword evidence="11 14" id="KW-0472">Membrane</keyword>
<evidence type="ECO:0000256" key="13">
    <source>
        <dbReference type="ARBA" id="ARBA00048483"/>
    </source>
</evidence>
<dbReference type="InterPro" id="IPR013112">
    <property type="entry name" value="FAD-bd_8"/>
</dbReference>
<evidence type="ECO:0000256" key="14">
    <source>
        <dbReference type="SAM" id="Phobius"/>
    </source>
</evidence>
<reference evidence="16 17" key="1">
    <citation type="submission" date="2014-04" db="EMBL/GenBank/DDBJ databases">
        <authorList>
            <consortium name="DOE Joint Genome Institute"/>
            <person name="Kuo A."/>
            <person name="Kohler A."/>
            <person name="Nagy L.G."/>
            <person name="Floudas D."/>
            <person name="Copeland A."/>
            <person name="Barry K.W."/>
            <person name="Cichocki N."/>
            <person name="Veneault-Fourrey C."/>
            <person name="LaButti K."/>
            <person name="Lindquist E.A."/>
            <person name="Lipzen A."/>
            <person name="Lundell T."/>
            <person name="Morin E."/>
            <person name="Murat C."/>
            <person name="Sun H."/>
            <person name="Tunlid A."/>
            <person name="Henrissat B."/>
            <person name="Grigoriev I.V."/>
            <person name="Hibbett D.S."/>
            <person name="Martin F."/>
            <person name="Nordberg H.P."/>
            <person name="Cantor M.N."/>
            <person name="Hua S.X."/>
        </authorList>
    </citation>
    <scope>NUCLEOTIDE SEQUENCE [LARGE SCALE GENOMIC DNA]</scope>
    <source>
        <strain evidence="16 17">LaAM-08-1</strain>
    </source>
</reference>
<dbReference type="Proteomes" id="UP000054477">
    <property type="component" value="Unassembled WGS sequence"/>
</dbReference>
<keyword evidence="17" id="KW-1185">Reference proteome</keyword>
<evidence type="ECO:0000256" key="3">
    <source>
        <dbReference type="ARBA" id="ARBA00012668"/>
    </source>
</evidence>
<keyword evidence="4" id="KW-0813">Transport</keyword>
<evidence type="ECO:0000259" key="15">
    <source>
        <dbReference type="PROSITE" id="PS51384"/>
    </source>
</evidence>
<feature type="transmembrane region" description="Helical" evidence="14">
    <location>
        <begin position="200"/>
        <end position="220"/>
    </location>
</feature>
<keyword evidence="10" id="KW-0406">Ion transport</keyword>
<keyword evidence="8 14" id="KW-1133">Transmembrane helix</keyword>
<dbReference type="InterPro" id="IPR039261">
    <property type="entry name" value="FNR_nucleotide-bd"/>
</dbReference>
<evidence type="ECO:0000313" key="17">
    <source>
        <dbReference type="Proteomes" id="UP000054477"/>
    </source>
</evidence>
<evidence type="ECO:0000256" key="4">
    <source>
        <dbReference type="ARBA" id="ARBA00022448"/>
    </source>
</evidence>
<dbReference type="SUPFAM" id="SSF52343">
    <property type="entry name" value="Ferredoxin reductase-like, C-terminal NADP-linked domain"/>
    <property type="match status" value="1"/>
</dbReference>
<dbReference type="InterPro" id="IPR017938">
    <property type="entry name" value="Riboflavin_synthase-like_b-brl"/>
</dbReference>
<evidence type="ECO:0000256" key="2">
    <source>
        <dbReference type="ARBA" id="ARBA00006278"/>
    </source>
</evidence>
<dbReference type="EMBL" id="KN838632">
    <property type="protein sequence ID" value="KIK00136.1"/>
    <property type="molecule type" value="Genomic_DNA"/>
</dbReference>
<dbReference type="HOGENOM" id="CLU_010365_6_1_1"/>
<evidence type="ECO:0000256" key="5">
    <source>
        <dbReference type="ARBA" id="ARBA00022475"/>
    </source>
</evidence>
<dbReference type="InterPro" id="IPR013121">
    <property type="entry name" value="Fe_red_NAD-bd_6"/>
</dbReference>
<proteinExistence type="inferred from homology"/>
<dbReference type="SFLD" id="SFLDS00052">
    <property type="entry name" value="Ferric_Reductase_Domain"/>
    <property type="match status" value="1"/>
</dbReference>
<evidence type="ECO:0000256" key="1">
    <source>
        <dbReference type="ARBA" id="ARBA00004651"/>
    </source>
</evidence>
<dbReference type="GO" id="GO:0015677">
    <property type="term" value="P:copper ion import"/>
    <property type="evidence" value="ECO:0007669"/>
    <property type="project" value="TreeGrafter"/>
</dbReference>
<comment type="subcellular location">
    <subcellularLocation>
        <location evidence="1">Cell membrane</location>
        <topology evidence="1">Multi-pass membrane protein</topology>
    </subcellularLocation>
</comment>
<keyword evidence="7" id="KW-0249">Electron transport</keyword>
<evidence type="ECO:0000256" key="6">
    <source>
        <dbReference type="ARBA" id="ARBA00022692"/>
    </source>
</evidence>
<dbReference type="AlphaFoldDB" id="A0A0C9X543"/>
<feature type="domain" description="FAD-binding FR-type" evidence="15">
    <location>
        <begin position="285"/>
        <end position="397"/>
    </location>
</feature>
<feature type="transmembrane region" description="Helical" evidence="14">
    <location>
        <begin position="32"/>
        <end position="56"/>
    </location>
</feature>
<dbReference type="GO" id="GO:0005886">
    <property type="term" value="C:plasma membrane"/>
    <property type="evidence" value="ECO:0007669"/>
    <property type="project" value="UniProtKB-SubCell"/>
</dbReference>
<dbReference type="InterPro" id="IPR051410">
    <property type="entry name" value="Ferric/Cupric_Reductase"/>
</dbReference>
<keyword evidence="6 14" id="KW-0812">Transmembrane</keyword>
<organism evidence="16 17">
    <name type="scientific">Laccaria amethystina LaAM-08-1</name>
    <dbReference type="NCBI Taxonomy" id="1095629"/>
    <lineage>
        <taxon>Eukaryota</taxon>
        <taxon>Fungi</taxon>
        <taxon>Dikarya</taxon>
        <taxon>Basidiomycota</taxon>
        <taxon>Agaricomycotina</taxon>
        <taxon>Agaricomycetes</taxon>
        <taxon>Agaricomycetidae</taxon>
        <taxon>Agaricales</taxon>
        <taxon>Agaricineae</taxon>
        <taxon>Hydnangiaceae</taxon>
        <taxon>Laccaria</taxon>
    </lineage>
</organism>
<dbReference type="EC" id="1.16.1.9" evidence="3"/>
<dbReference type="InterPro" id="IPR013130">
    <property type="entry name" value="Fe3_Rdtase_TM_dom"/>
</dbReference>
<name>A0A0C9X543_9AGAR</name>
<dbReference type="Pfam" id="PF08022">
    <property type="entry name" value="FAD_binding_8"/>
    <property type="match status" value="1"/>
</dbReference>
<keyword evidence="12" id="KW-0325">Glycoprotein</keyword>
<dbReference type="GO" id="GO:0006826">
    <property type="term" value="P:iron ion transport"/>
    <property type="evidence" value="ECO:0007669"/>
    <property type="project" value="UniProtKB-ARBA"/>
</dbReference>
<dbReference type="OrthoDB" id="17725at2759"/>
<reference evidence="17" key="2">
    <citation type="submission" date="2015-01" db="EMBL/GenBank/DDBJ databases">
        <title>Evolutionary Origins and Diversification of the Mycorrhizal Mutualists.</title>
        <authorList>
            <consortium name="DOE Joint Genome Institute"/>
            <consortium name="Mycorrhizal Genomics Consortium"/>
            <person name="Kohler A."/>
            <person name="Kuo A."/>
            <person name="Nagy L.G."/>
            <person name="Floudas D."/>
            <person name="Copeland A."/>
            <person name="Barry K.W."/>
            <person name="Cichocki N."/>
            <person name="Veneault-Fourrey C."/>
            <person name="LaButti K."/>
            <person name="Lindquist E.A."/>
            <person name="Lipzen A."/>
            <person name="Lundell T."/>
            <person name="Morin E."/>
            <person name="Murat C."/>
            <person name="Riley R."/>
            <person name="Ohm R."/>
            <person name="Sun H."/>
            <person name="Tunlid A."/>
            <person name="Henrissat B."/>
            <person name="Grigoriev I.V."/>
            <person name="Hibbett D.S."/>
            <person name="Martin F."/>
        </authorList>
    </citation>
    <scope>NUCLEOTIDE SEQUENCE [LARGE SCALE GENOMIC DNA]</scope>
    <source>
        <strain evidence="17">LaAM-08-1</strain>
    </source>
</reference>
<dbReference type="CDD" id="cd06186">
    <property type="entry name" value="NOX_Duox_like_FAD_NADP"/>
    <property type="match status" value="1"/>
</dbReference>
<comment type="similarity">
    <text evidence="2">Belongs to the ferric reductase (FRE) family.</text>
</comment>
<dbReference type="Pfam" id="PF08030">
    <property type="entry name" value="NAD_binding_6"/>
    <property type="match status" value="1"/>
</dbReference>
<keyword evidence="9" id="KW-0560">Oxidoreductase</keyword>
<evidence type="ECO:0000256" key="9">
    <source>
        <dbReference type="ARBA" id="ARBA00023002"/>
    </source>
</evidence>
<keyword evidence="5" id="KW-1003">Cell membrane</keyword>
<feature type="transmembrane region" description="Helical" evidence="14">
    <location>
        <begin position="259"/>
        <end position="285"/>
    </location>
</feature>
<dbReference type="GO" id="GO:0052851">
    <property type="term" value="F:ferric-chelate reductase (NADPH) activity"/>
    <property type="evidence" value="ECO:0007669"/>
    <property type="project" value="UniProtKB-EC"/>
</dbReference>
<dbReference type="SUPFAM" id="SSF63380">
    <property type="entry name" value="Riboflavin synthase domain-like"/>
    <property type="match status" value="1"/>
</dbReference>
<evidence type="ECO:0000256" key="7">
    <source>
        <dbReference type="ARBA" id="ARBA00022982"/>
    </source>
</evidence>
<evidence type="ECO:0000256" key="12">
    <source>
        <dbReference type="ARBA" id="ARBA00023180"/>
    </source>
</evidence>
<evidence type="ECO:0000313" key="16">
    <source>
        <dbReference type="EMBL" id="KIK00136.1"/>
    </source>
</evidence>
<evidence type="ECO:0000256" key="10">
    <source>
        <dbReference type="ARBA" id="ARBA00023065"/>
    </source>
</evidence>
<feature type="transmembrane region" description="Helical" evidence="14">
    <location>
        <begin position="101"/>
        <end position="119"/>
    </location>
</feature>
<accession>A0A0C9X543</accession>